<comment type="caution">
    <text evidence="2">The sequence shown here is derived from an EMBL/GenBank/DDBJ whole genome shotgun (WGS) entry which is preliminary data.</text>
</comment>
<accession>A0A0M2T1A0</accession>
<evidence type="ECO:0000256" key="1">
    <source>
        <dbReference type="SAM" id="MobiDB-lite"/>
    </source>
</evidence>
<dbReference type="OrthoDB" id="1680946at2"/>
<dbReference type="EMBL" id="LAYY01000005">
    <property type="protein sequence ID" value="KKK39012.1"/>
    <property type="molecule type" value="Genomic_DNA"/>
</dbReference>
<sequence length="142" mass="16280">MRIERQANFPVGQLQKGTGESRSASTFSSMMNRSQSKLQLESLMPHLEMQGQNLVQSRTIEHLRDYKKAVKEFVREAVNSGLQLSDKQSYHHSGSMKTHQIVEKVDQKLLELHDEVMGKEERGLEVLRLVGEIKGLLINLYM</sequence>
<organism evidence="2 3">
    <name type="scientific">Mesobacillus campisalis</name>
    <dbReference type="NCBI Taxonomy" id="1408103"/>
    <lineage>
        <taxon>Bacteria</taxon>
        <taxon>Bacillati</taxon>
        <taxon>Bacillota</taxon>
        <taxon>Bacilli</taxon>
        <taxon>Bacillales</taxon>
        <taxon>Bacillaceae</taxon>
        <taxon>Mesobacillus</taxon>
    </lineage>
</organism>
<keyword evidence="3" id="KW-1185">Reference proteome</keyword>
<dbReference type="InterPro" id="IPR024042">
    <property type="entry name" value="TM1646-like_dom_sf"/>
</dbReference>
<dbReference type="InterPro" id="IPR005585">
    <property type="entry name" value="DUF327"/>
</dbReference>
<reference evidence="2 3" key="1">
    <citation type="submission" date="2015-04" db="EMBL/GenBank/DDBJ databases">
        <title>Taxonomic description and genome sequence of Bacillus campisalis sp. nov., a novel member of the genus Bacillus isolated from solar saltern.</title>
        <authorList>
            <person name="Mathan Kumar R."/>
            <person name="Kaur G."/>
            <person name="Kumar A."/>
            <person name="Singh N.K."/>
            <person name="Kaur N."/>
            <person name="Kumar N."/>
            <person name="Mayilraj S."/>
        </authorList>
    </citation>
    <scope>NUCLEOTIDE SEQUENCE [LARGE SCALE GENOMIC DNA]</scope>
    <source>
        <strain evidence="2 3">SA2-6</strain>
    </source>
</reference>
<dbReference type="Gene3D" id="1.20.120.490">
    <property type="entry name" value="Hypothetical protein TM1646-like domain"/>
    <property type="match status" value="1"/>
</dbReference>
<dbReference type="SUPFAM" id="SSF158397">
    <property type="entry name" value="TM1646-like"/>
    <property type="match status" value="1"/>
</dbReference>
<evidence type="ECO:0000313" key="3">
    <source>
        <dbReference type="Proteomes" id="UP000034166"/>
    </source>
</evidence>
<evidence type="ECO:0008006" key="4">
    <source>
        <dbReference type="Google" id="ProtNLM"/>
    </source>
</evidence>
<dbReference type="PATRIC" id="fig|1408103.3.peg.1491"/>
<name>A0A0M2T1A0_9BACI</name>
<feature type="region of interest" description="Disordered" evidence="1">
    <location>
        <begin position="1"/>
        <end position="32"/>
    </location>
</feature>
<gene>
    <name evidence="2" type="ORF">WQ57_06630</name>
</gene>
<protein>
    <recommendedName>
        <fullName evidence="4">UDP-N-acetylenolpyruvoylglucosamine reductase</fullName>
    </recommendedName>
</protein>
<feature type="compositionally biased region" description="Polar residues" evidence="1">
    <location>
        <begin position="15"/>
        <end position="32"/>
    </location>
</feature>
<dbReference type="Pfam" id="PF03885">
    <property type="entry name" value="DUF327"/>
    <property type="match status" value="1"/>
</dbReference>
<proteinExistence type="predicted"/>
<dbReference type="Proteomes" id="UP000034166">
    <property type="component" value="Unassembled WGS sequence"/>
</dbReference>
<dbReference type="AlphaFoldDB" id="A0A0M2T1A0"/>
<evidence type="ECO:0000313" key="2">
    <source>
        <dbReference type="EMBL" id="KKK39012.1"/>
    </source>
</evidence>